<proteinExistence type="inferred from homology"/>
<comment type="subcellular location">
    <subcellularLocation>
        <location evidence="1">Membrane</location>
        <topology evidence="1">Multi-pass membrane protein</topology>
    </subcellularLocation>
</comment>
<evidence type="ECO:0000256" key="4">
    <source>
        <dbReference type="ARBA" id="ARBA00022906"/>
    </source>
</evidence>
<keyword evidence="10" id="KW-1185">Reference proteome</keyword>
<reference evidence="9" key="1">
    <citation type="journal article" date="2023" name="Insect Mol. Biol.">
        <title>Genome sequencing provides insights into the evolution of gene families encoding plant cell wall-degrading enzymes in longhorned beetles.</title>
        <authorList>
            <person name="Shin N.R."/>
            <person name="Okamura Y."/>
            <person name="Kirsch R."/>
            <person name="Pauchet Y."/>
        </authorList>
    </citation>
    <scope>NUCLEOTIDE SEQUENCE</scope>
    <source>
        <strain evidence="9">MMC_N1</strain>
    </source>
</reference>
<feature type="transmembrane region" description="Helical" evidence="7">
    <location>
        <begin position="177"/>
        <end position="198"/>
    </location>
</feature>
<organism evidence="9 10">
    <name type="scientific">Molorchus minor</name>
    <dbReference type="NCBI Taxonomy" id="1323400"/>
    <lineage>
        <taxon>Eukaryota</taxon>
        <taxon>Metazoa</taxon>
        <taxon>Ecdysozoa</taxon>
        <taxon>Arthropoda</taxon>
        <taxon>Hexapoda</taxon>
        <taxon>Insecta</taxon>
        <taxon>Pterygota</taxon>
        <taxon>Neoptera</taxon>
        <taxon>Endopterygota</taxon>
        <taxon>Coleoptera</taxon>
        <taxon>Polyphaga</taxon>
        <taxon>Cucujiformia</taxon>
        <taxon>Chrysomeloidea</taxon>
        <taxon>Cerambycidae</taxon>
        <taxon>Lamiinae</taxon>
        <taxon>Monochamini</taxon>
        <taxon>Molorchus</taxon>
    </lineage>
</organism>
<dbReference type="InterPro" id="IPR002524">
    <property type="entry name" value="Cation_efflux"/>
</dbReference>
<dbReference type="SUPFAM" id="SSF161111">
    <property type="entry name" value="Cation efflux protein transmembrane domain-like"/>
    <property type="match status" value="1"/>
</dbReference>
<dbReference type="InterPro" id="IPR058533">
    <property type="entry name" value="Cation_efflux_TM"/>
</dbReference>
<feature type="domain" description="Cation efflux protein transmembrane" evidence="8">
    <location>
        <begin position="72"/>
        <end position="276"/>
    </location>
</feature>
<dbReference type="Pfam" id="PF01545">
    <property type="entry name" value="Cation_efflux"/>
    <property type="match status" value="1"/>
</dbReference>
<dbReference type="EMBL" id="JAPWTJ010000282">
    <property type="protein sequence ID" value="KAJ8980161.1"/>
    <property type="molecule type" value="Genomic_DNA"/>
</dbReference>
<evidence type="ECO:0000313" key="10">
    <source>
        <dbReference type="Proteomes" id="UP001162164"/>
    </source>
</evidence>
<name>A0ABQ9JPM5_9CUCU</name>
<dbReference type="PANTHER" id="PTHR11562:SF17">
    <property type="entry name" value="RE54080P-RELATED"/>
    <property type="match status" value="1"/>
</dbReference>
<feature type="transmembrane region" description="Helical" evidence="7">
    <location>
        <begin position="142"/>
        <end position="165"/>
    </location>
</feature>
<gene>
    <name evidence="9" type="ORF">NQ317_002806</name>
</gene>
<evidence type="ECO:0000256" key="3">
    <source>
        <dbReference type="ARBA" id="ARBA00022692"/>
    </source>
</evidence>
<evidence type="ECO:0000256" key="1">
    <source>
        <dbReference type="ARBA" id="ARBA00004141"/>
    </source>
</evidence>
<dbReference type="NCBIfam" id="TIGR01297">
    <property type="entry name" value="CDF"/>
    <property type="match status" value="1"/>
</dbReference>
<keyword evidence="6 7" id="KW-0472">Membrane</keyword>
<comment type="caution">
    <text evidence="9">The sequence shown here is derived from an EMBL/GenBank/DDBJ whole genome shotgun (WGS) entry which is preliminary data.</text>
</comment>
<evidence type="ECO:0000256" key="2">
    <source>
        <dbReference type="ARBA" id="ARBA00008873"/>
    </source>
</evidence>
<accession>A0ABQ9JPM5</accession>
<feature type="transmembrane region" description="Helical" evidence="7">
    <location>
        <begin position="72"/>
        <end position="93"/>
    </location>
</feature>
<feature type="transmembrane region" description="Helical" evidence="7">
    <location>
        <begin position="219"/>
        <end position="245"/>
    </location>
</feature>
<evidence type="ECO:0000313" key="9">
    <source>
        <dbReference type="EMBL" id="KAJ8980161.1"/>
    </source>
</evidence>
<feature type="transmembrane region" description="Helical" evidence="7">
    <location>
        <begin position="105"/>
        <end position="122"/>
    </location>
</feature>
<dbReference type="PANTHER" id="PTHR11562">
    <property type="entry name" value="CATION EFFLUX PROTEIN/ ZINC TRANSPORTER"/>
    <property type="match status" value="1"/>
</dbReference>
<keyword evidence="4" id="KW-0813">Transport</keyword>
<sequence>MHTVSPAKLNLPNSLEKFSDNTGRNRTQVFQSKIFHHELGYIIDCYSEPSDSDFHCHQSLVTTGDSKAWKKLVVATVLCTLFMIAELLGGYFAGSLAIMTDAAHLFSDFVGFIISLIAIWVGKKPPTKTMTFGYHRAEVIGALLSVLTIWILAGVFVVLSINRIYNDDYEINADTMIIVASLGVVVNIILGVVLHGTCSKHSHGLNQQHSHASSDNINVRAAAVHVLGDLLQSLGVLVAALVIKFFPNAKIADPICTLLFSVIVLFTTFKVGKDSIWFLIEGSPISSTKLMTELGRLGSVKHVHNVHIWSLAPGKGCCSCSSCHRCCDRDTLLKKASSLVHSYVNTLSCTIQIEIYNPELINQCRQCQSMSIQC</sequence>
<keyword evidence="4" id="KW-0862">Zinc</keyword>
<keyword evidence="4" id="KW-0406">Ion transport</keyword>
<evidence type="ECO:0000259" key="8">
    <source>
        <dbReference type="Pfam" id="PF01545"/>
    </source>
</evidence>
<keyword evidence="4" id="KW-0864">Zinc transport</keyword>
<feature type="transmembrane region" description="Helical" evidence="7">
    <location>
        <begin position="251"/>
        <end position="269"/>
    </location>
</feature>
<dbReference type="Gene3D" id="1.20.1510.10">
    <property type="entry name" value="Cation efflux protein transmembrane domain"/>
    <property type="match status" value="1"/>
</dbReference>
<dbReference type="Proteomes" id="UP001162164">
    <property type="component" value="Unassembled WGS sequence"/>
</dbReference>
<keyword evidence="5 7" id="KW-1133">Transmembrane helix</keyword>
<keyword evidence="3 7" id="KW-0812">Transmembrane</keyword>
<dbReference type="InterPro" id="IPR027469">
    <property type="entry name" value="Cation_efflux_TMD_sf"/>
</dbReference>
<evidence type="ECO:0000256" key="6">
    <source>
        <dbReference type="ARBA" id="ARBA00023136"/>
    </source>
</evidence>
<evidence type="ECO:0000256" key="7">
    <source>
        <dbReference type="SAM" id="Phobius"/>
    </source>
</evidence>
<dbReference type="InterPro" id="IPR050681">
    <property type="entry name" value="CDF/SLC30A"/>
</dbReference>
<comment type="similarity">
    <text evidence="2">Belongs to the cation diffusion facilitator (CDF) transporter (TC 2.A.4) family. SLC30A subfamily.</text>
</comment>
<evidence type="ECO:0000256" key="5">
    <source>
        <dbReference type="ARBA" id="ARBA00022989"/>
    </source>
</evidence>
<protein>
    <recommendedName>
        <fullName evidence="8">Cation efflux protein transmembrane domain-containing protein</fullName>
    </recommendedName>
</protein>